<evidence type="ECO:0000313" key="4">
    <source>
        <dbReference type="Proteomes" id="UP001142489"/>
    </source>
</evidence>
<dbReference type="OrthoDB" id="199400at2759"/>
<dbReference type="Gene3D" id="1.20.890.10">
    <property type="entry name" value="cAMP-dependent protein kinase regulatory subunit, dimerization-anchoring domain"/>
    <property type="match status" value="1"/>
</dbReference>
<feature type="compositionally biased region" description="Basic and acidic residues" evidence="2">
    <location>
        <begin position="526"/>
        <end position="545"/>
    </location>
</feature>
<feature type="compositionally biased region" description="Low complexity" evidence="2">
    <location>
        <begin position="583"/>
        <end position="601"/>
    </location>
</feature>
<evidence type="ECO:0008006" key="5">
    <source>
        <dbReference type="Google" id="ProtNLM"/>
    </source>
</evidence>
<feature type="compositionally biased region" description="Basic and acidic residues" evidence="2">
    <location>
        <begin position="447"/>
        <end position="457"/>
    </location>
</feature>
<dbReference type="Gene3D" id="3.30.450.40">
    <property type="match status" value="1"/>
</dbReference>
<sequence length="1385" mass="155697">MAADPEKVEEGVEKSSFDHLATGMEHNLPPVRLQVLSPGTDARWKAVFYESLQPRALTLQEARVGKHQEAQKQERKREKKEPPDGLSREWFKEEAPTLDTRAYLLDKLLPTLVPGVEKLLQVAERKEALGADGWEPGRFDPVNFLGEYLMRHNPHYQPAARPDPYVRGMKAVTEELKAKVPETTLHKLAGMKTLVQEKREQREQVEKIQSQVKAIRKQVLALQFKEWTRDPSGQLPLALIHSALRSFLEVVPSAATGSETGIYARPLETVGTLEPKVNEEQFVEYLLSYVKNFSSDQFQLLLKHLLQCANDARNVIRHDVWRRMFLRLFFDCDYGKVGLLDRPRVLSLLESYSDHALERDRKGYRDPKKWPITELDDIDLTEFWGDLKDDEVSSEPPSLQLPTPPRRLSEEAAALDLILKNILSEVEMAVFPEARNAPAGSAAAIQEDGRLERKESATGEGSQATLERATREESERPAAQLGPGEPEVPGEHRPAAESAEGPTAEAGVGLGEEEGGPKATPPKPPELVRERQEAEGDATRLHGRMEQPGYGTSLSELAASLQKLLDQELSPDREDGSKEEEGGPAAATDADAWGAKAGAQEEQAEETEPAVAGEAGPREEDTGQAAAEENQAPGAGATGELQASDLSFKYTDYGKEVREDWDNENSRFPDLRMNMIEMQARGPPSSTSAFEKDSLNLPQFVQLMETFVGEEAPLPSLKKLVRFVKEGYVQTEKEKIHPRSLFPPAFFLWQVRRNYFLAWKELLIAALFEKWDNECSGFLDMKEVDAVLSTFKEGMEQEALNKAKLQLPIPQWHPSGAVKLTQKDFHAYIELVVSELTGNEDEVLDNVVEFLMTAVERTHLERLRGSARRKWLLGIEHTARSSGGCLEPVYQAVFKALCRDADAHGEGKKISASIAVLEYNLVAPARGDLLLRYVACTEEDAPYVLNQALFMDMKGVSFAAALEDKPIHVPRVQLHGNIHFWNHTRPAQERKGSFLVLPLEDVRRRVFGVLGLDTLRDKSGQAIFVPHEIRFYQGVANSFSIAYHHIRTRDSLMQVILTALEWLSGRGLALQSITAYFMEPGESRVYDYTLRKVLTSDLKGQVDIPPPPGPVLCRKDDLFRDYLFKCADCSLVATACVYEEHHVAVPLRNPKGQAVLVFDLNLGPRQMLPLCEHKDLQKMLKMVQAATCEILKEDCGDLEPYYVLEAEYVGDWRRGGVLFYRFMLQDLQNCIWNLDPWVSFGEIRCFEQPPPLVHAILKCVLLVLYPQWAGTEEVENWNSCIEKFDGELIENICYFDPTAAYVEVRPEILYACLQEAHRKAVWKFGSAPIEHLYNWTHTCLSLIELARKLQHLDSTAPSSSVLMTPALSRSLRSSQISTIPPASLA</sequence>
<dbReference type="PANTHER" id="PTHR46788:SF1">
    <property type="entry name" value="EF-HAND CALCIUM-BINDING DOMAIN-CONTAINING PROTEIN 5"/>
    <property type="match status" value="1"/>
</dbReference>
<feature type="coiled-coil region" evidence="1">
    <location>
        <begin position="191"/>
        <end position="218"/>
    </location>
</feature>
<accession>A0A9Q0XCP8</accession>
<gene>
    <name evidence="3" type="ORF">JRQ81_008432</name>
</gene>
<organism evidence="3 4">
    <name type="scientific">Phrynocephalus forsythii</name>
    <dbReference type="NCBI Taxonomy" id="171643"/>
    <lineage>
        <taxon>Eukaryota</taxon>
        <taxon>Metazoa</taxon>
        <taxon>Chordata</taxon>
        <taxon>Craniata</taxon>
        <taxon>Vertebrata</taxon>
        <taxon>Euteleostomi</taxon>
        <taxon>Lepidosauria</taxon>
        <taxon>Squamata</taxon>
        <taxon>Bifurcata</taxon>
        <taxon>Unidentata</taxon>
        <taxon>Episquamata</taxon>
        <taxon>Toxicofera</taxon>
        <taxon>Iguania</taxon>
        <taxon>Acrodonta</taxon>
        <taxon>Agamidae</taxon>
        <taxon>Agaminae</taxon>
        <taxon>Phrynocephalus</taxon>
    </lineage>
</organism>
<evidence type="ECO:0000256" key="2">
    <source>
        <dbReference type="SAM" id="MobiDB-lite"/>
    </source>
</evidence>
<dbReference type="PANTHER" id="PTHR46788">
    <property type="entry name" value="EF-HAND CALCIUM-BINDING DOMAIN-CONTAINING PROTEIN 5"/>
    <property type="match status" value="1"/>
</dbReference>
<feature type="compositionally biased region" description="Basic and acidic residues" evidence="2">
    <location>
        <begin position="570"/>
        <end position="581"/>
    </location>
</feature>
<dbReference type="SUPFAM" id="SSF55781">
    <property type="entry name" value="GAF domain-like"/>
    <property type="match status" value="1"/>
</dbReference>
<dbReference type="InterPro" id="IPR029016">
    <property type="entry name" value="GAF-like_dom_sf"/>
</dbReference>
<name>A0A9Q0XCP8_9SAUR</name>
<dbReference type="Proteomes" id="UP001142489">
    <property type="component" value="Unassembled WGS sequence"/>
</dbReference>
<keyword evidence="4" id="KW-1185">Reference proteome</keyword>
<evidence type="ECO:0000313" key="3">
    <source>
        <dbReference type="EMBL" id="KAJ7309104.1"/>
    </source>
</evidence>
<dbReference type="Gene3D" id="1.20.920.60">
    <property type="match status" value="1"/>
</dbReference>
<comment type="caution">
    <text evidence="3">The sequence shown here is derived from an EMBL/GenBank/DDBJ whole genome shotgun (WGS) entry which is preliminary data.</text>
</comment>
<feature type="region of interest" description="Disordered" evidence="2">
    <location>
        <begin position="1"/>
        <end position="24"/>
    </location>
</feature>
<feature type="compositionally biased region" description="Basic and acidic residues" evidence="2">
    <location>
        <begin position="1"/>
        <end position="17"/>
    </location>
</feature>
<dbReference type="CDD" id="cd22968">
    <property type="entry name" value="DD_EFCAB5"/>
    <property type="match status" value="1"/>
</dbReference>
<feature type="compositionally biased region" description="Basic and acidic residues" evidence="2">
    <location>
        <begin position="63"/>
        <end position="89"/>
    </location>
</feature>
<reference evidence="3" key="1">
    <citation type="journal article" date="2023" name="DNA Res.">
        <title>Chromosome-level genome assembly of Phrynocephalus forsythii using third-generation DNA sequencing and Hi-C analysis.</title>
        <authorList>
            <person name="Qi Y."/>
            <person name="Zhao W."/>
            <person name="Zhao Y."/>
            <person name="Niu C."/>
            <person name="Cao S."/>
            <person name="Zhang Y."/>
        </authorList>
    </citation>
    <scope>NUCLEOTIDE SEQUENCE</scope>
    <source>
        <tissue evidence="3">Muscle</tissue>
    </source>
</reference>
<evidence type="ECO:0000256" key="1">
    <source>
        <dbReference type="SAM" id="Coils"/>
    </source>
</evidence>
<keyword evidence="1" id="KW-0175">Coiled coil</keyword>
<feature type="region of interest" description="Disordered" evidence="2">
    <location>
        <begin position="60"/>
        <end position="89"/>
    </location>
</feature>
<proteinExistence type="predicted"/>
<feature type="region of interest" description="Disordered" evidence="2">
    <location>
        <begin position="437"/>
        <end position="643"/>
    </location>
</feature>
<dbReference type="EMBL" id="JAPFRF010000017">
    <property type="protein sequence ID" value="KAJ7309104.1"/>
    <property type="molecule type" value="Genomic_DNA"/>
</dbReference>
<protein>
    <recommendedName>
        <fullName evidence="5">EF-hand calcium-binding domain-containing protein 5</fullName>
    </recommendedName>
</protein>